<comment type="caution">
    <text evidence="2">The sequence shown here is derived from an EMBL/GenBank/DDBJ whole genome shotgun (WGS) entry which is preliminary data.</text>
</comment>
<dbReference type="InterPro" id="IPR027056">
    <property type="entry name" value="Gluconate_2DH_su3"/>
</dbReference>
<proteinExistence type="predicted"/>
<sequence>MMRIHDQRPASPARRSLLKAGGGMALMGACTPLALAASEAPLTAGASALWEVWLDTLVPGAAQAGAVAYLDSQLRLPRDQRVLFLRYTDWSGSHAAFYLDGLAAVDRLSRALHGQGLLELSTQGRLALAGQIAAGAPPDWQGPPAGLFHFVCKADGADLVFGTERGIERLGLAYRAHIAPTLPWPVVG</sequence>
<protein>
    <recommendedName>
        <fullName evidence="4">Twin-arginine translocation pathway signal</fullName>
    </recommendedName>
</protein>
<dbReference type="RefSeq" id="WP_110529101.1">
    <property type="nucleotide sequence ID" value="NZ_QKOE01000023.1"/>
</dbReference>
<gene>
    <name evidence="2" type="ORF">DNK49_20285</name>
</gene>
<dbReference type="PROSITE" id="PS51318">
    <property type="entry name" value="TAT"/>
    <property type="match status" value="1"/>
</dbReference>
<dbReference type="PROSITE" id="PS51257">
    <property type="entry name" value="PROKAR_LIPOPROTEIN"/>
    <property type="match status" value="1"/>
</dbReference>
<dbReference type="InterPro" id="IPR006311">
    <property type="entry name" value="TAT_signal"/>
</dbReference>
<evidence type="ECO:0008006" key="4">
    <source>
        <dbReference type="Google" id="ProtNLM"/>
    </source>
</evidence>
<keyword evidence="1" id="KW-0732">Signal</keyword>
<organism evidence="2 3">
    <name type="scientific">Parazoarcus communis SWub3 = DSM 12120</name>
    <dbReference type="NCBI Taxonomy" id="1121029"/>
    <lineage>
        <taxon>Bacteria</taxon>
        <taxon>Pseudomonadati</taxon>
        <taxon>Pseudomonadota</taxon>
        <taxon>Betaproteobacteria</taxon>
        <taxon>Rhodocyclales</taxon>
        <taxon>Zoogloeaceae</taxon>
        <taxon>Parazoarcus</taxon>
    </lineage>
</organism>
<evidence type="ECO:0000313" key="2">
    <source>
        <dbReference type="EMBL" id="PZA14730.1"/>
    </source>
</evidence>
<feature type="chain" id="PRO_5016386814" description="Twin-arginine translocation pathway signal" evidence="1">
    <location>
        <begin position="37"/>
        <end position="188"/>
    </location>
</feature>
<keyword evidence="3" id="KW-1185">Reference proteome</keyword>
<dbReference type="Pfam" id="PF13618">
    <property type="entry name" value="Gluconate_2-dh3"/>
    <property type="match status" value="1"/>
</dbReference>
<evidence type="ECO:0000256" key="1">
    <source>
        <dbReference type="SAM" id="SignalP"/>
    </source>
</evidence>
<evidence type="ECO:0000313" key="3">
    <source>
        <dbReference type="Proteomes" id="UP000248259"/>
    </source>
</evidence>
<dbReference type="OrthoDB" id="9181848at2"/>
<dbReference type="Proteomes" id="UP000248259">
    <property type="component" value="Unassembled WGS sequence"/>
</dbReference>
<name>A0A323USU9_9RHOO</name>
<feature type="signal peptide" evidence="1">
    <location>
        <begin position="1"/>
        <end position="36"/>
    </location>
</feature>
<reference evidence="2 3" key="1">
    <citation type="submission" date="2018-06" db="EMBL/GenBank/DDBJ databases">
        <title>Azoarcus communis strain SWub3 genome.</title>
        <authorList>
            <person name="Zorraquino Salvo V."/>
            <person name="Toubiana D."/>
            <person name="Blumwald E."/>
        </authorList>
    </citation>
    <scope>NUCLEOTIDE SEQUENCE [LARGE SCALE GENOMIC DNA]</scope>
    <source>
        <strain evidence="2 3">SWub3</strain>
    </source>
</reference>
<dbReference type="EMBL" id="QKOE01000023">
    <property type="protein sequence ID" value="PZA14730.1"/>
    <property type="molecule type" value="Genomic_DNA"/>
</dbReference>
<dbReference type="AlphaFoldDB" id="A0A323USU9"/>
<accession>A0A323USU9</accession>